<organism evidence="6 7">
    <name type="scientific">Klenkia terrae</name>
    <dbReference type="NCBI Taxonomy" id="1052259"/>
    <lineage>
        <taxon>Bacteria</taxon>
        <taxon>Bacillati</taxon>
        <taxon>Actinomycetota</taxon>
        <taxon>Actinomycetes</taxon>
        <taxon>Geodermatophilales</taxon>
        <taxon>Geodermatophilaceae</taxon>
        <taxon>Klenkia</taxon>
    </lineage>
</organism>
<dbReference type="SUPFAM" id="SSF53383">
    <property type="entry name" value="PLP-dependent transferases"/>
    <property type="match status" value="1"/>
</dbReference>
<comment type="caution">
    <text evidence="6">The sequence shown here is derived from an EMBL/GenBank/DDBJ whole genome shotgun (WGS) entry which is preliminary data.</text>
</comment>
<dbReference type="Proteomes" id="UP001373496">
    <property type="component" value="Unassembled WGS sequence"/>
</dbReference>
<dbReference type="InterPro" id="IPR050103">
    <property type="entry name" value="Class-III_PLP-dep_AT"/>
</dbReference>
<dbReference type="GO" id="GO:0008483">
    <property type="term" value="F:transaminase activity"/>
    <property type="evidence" value="ECO:0007669"/>
    <property type="project" value="UniProtKB-KW"/>
</dbReference>
<dbReference type="InterPro" id="IPR049704">
    <property type="entry name" value="Aminotrans_3_PPA_site"/>
</dbReference>
<dbReference type="SUPFAM" id="SSF51735">
    <property type="entry name" value="NAD(P)-binding Rossmann-fold domains"/>
    <property type="match status" value="1"/>
</dbReference>
<dbReference type="Gene3D" id="3.40.50.720">
    <property type="entry name" value="NAD(P)-binding Rossmann-like Domain"/>
    <property type="match status" value="1"/>
</dbReference>
<evidence type="ECO:0000259" key="5">
    <source>
        <dbReference type="Pfam" id="PF01488"/>
    </source>
</evidence>
<feature type="domain" description="Quinate/shikimate 5-dehydrogenase/glutamyl-tRNA reductase" evidence="5">
    <location>
        <begin position="605"/>
        <end position="724"/>
    </location>
</feature>
<keyword evidence="7" id="KW-1185">Reference proteome</keyword>
<dbReference type="InterPro" id="IPR015421">
    <property type="entry name" value="PyrdxlP-dep_Trfase_major"/>
</dbReference>
<keyword evidence="4" id="KW-0663">Pyridoxal phosphate</keyword>
<dbReference type="InterPro" id="IPR015424">
    <property type="entry name" value="PyrdxlP-dep_Trfase"/>
</dbReference>
<evidence type="ECO:0000256" key="2">
    <source>
        <dbReference type="ARBA" id="ARBA00022576"/>
    </source>
</evidence>
<name>A0ABU8ECD0_9ACTN</name>
<evidence type="ECO:0000256" key="3">
    <source>
        <dbReference type="ARBA" id="ARBA00022679"/>
    </source>
</evidence>
<dbReference type="Pfam" id="PF01488">
    <property type="entry name" value="Shikimate_DH"/>
    <property type="match status" value="1"/>
</dbReference>
<dbReference type="InterPro" id="IPR006151">
    <property type="entry name" value="Shikm_DH/Glu-tRNA_Rdtase"/>
</dbReference>
<dbReference type="PROSITE" id="PS00600">
    <property type="entry name" value="AA_TRANSFER_CLASS_3"/>
    <property type="match status" value="1"/>
</dbReference>
<dbReference type="Gene3D" id="3.40.640.10">
    <property type="entry name" value="Type I PLP-dependent aspartate aminotransferase-like (Major domain)"/>
    <property type="match status" value="1"/>
</dbReference>
<proteinExistence type="predicted"/>
<evidence type="ECO:0000256" key="4">
    <source>
        <dbReference type="ARBA" id="ARBA00022898"/>
    </source>
</evidence>
<dbReference type="RefSeq" id="WP_225233932.1">
    <property type="nucleotide sequence ID" value="NZ_JBAPLV010000044.1"/>
</dbReference>
<evidence type="ECO:0000256" key="1">
    <source>
        <dbReference type="ARBA" id="ARBA00001933"/>
    </source>
</evidence>
<sequence length="839" mass="85960">MNPPLARLLGALALDVTFTGGSGTTLTDAAGRSYLDFAGAYGALPFGHNDPAIWAAVAAVRDTGEPSFVQPSVPAAAGELAARLVELAPAGLDRVTFANSGAEAVEAAIKIARSATGRLLVLATTMGFHGKTLGALSATGRPDYQAGFGAPATGFDWVAWGDLAAMRDRMAAAEDRVAAVLVEPIQGEGGVREAPAGYLAGLRELCDEFGALLVLDEVQTGLGRTGELFGCTADGVAPDVLTLAKALGGGLVPIGAVLSRSALTTESFALRHTSTFAGGTLACRVGLATLDRLTADGLLEGVRARGAQLRDGLEALGRRYPQVVTDVRGRGLLLGLELSDSLDLAGDQGLVGALADGGNLPLAVTSYLLQVEGIRVAPTLFGHRVLRVEPALTVSAAECDRLLAALDRALALVAVGDTARLLGHLVGVPAAEVPGPRNRPLDRARRPSRPERGAARFGFVVHPTDDAGLADFDTSLWALPADRRSALMQRFQAAASELNPLTLTVGSGTVRSAEGVEVSGELIAVPYTAAHLLALPGPRAVAAIQAAVDLSVERGAQLVGLGAYTSIVTRNAVRLRPSPVPVTTGNAFTSAAALRAVRRAADERGLDLAGATVAVVGAGGSIGRALSTALAGEVDRLLLVGRPGTTTRRLEQTAVQVQAALDAHPGRVTAVELSTDARAAARRAGVVITASSSPEALLGADDLAPGAIVCDVSQPTNITPGVVAARPDVAVFAGGLIEIPAGSDFDMRYGLPAGVTFACLAETILLSFVQATEPDRLPGLLSVGETLDPRALRELGELADRHGVRLADLRTTPPAPAAPVVPGPRVELHAFGTRRLHPV</sequence>
<dbReference type="Pfam" id="PF00202">
    <property type="entry name" value="Aminotran_3"/>
    <property type="match status" value="1"/>
</dbReference>
<keyword evidence="3" id="KW-0808">Transferase</keyword>
<dbReference type="InterPro" id="IPR015422">
    <property type="entry name" value="PyrdxlP-dep_Trfase_small"/>
</dbReference>
<dbReference type="EMBL" id="JBAPLV010000044">
    <property type="protein sequence ID" value="MEI4281288.1"/>
    <property type="molecule type" value="Genomic_DNA"/>
</dbReference>
<dbReference type="PANTHER" id="PTHR11986">
    <property type="entry name" value="AMINOTRANSFERASE CLASS III"/>
    <property type="match status" value="1"/>
</dbReference>
<dbReference type="InterPro" id="IPR005814">
    <property type="entry name" value="Aminotrans_3"/>
</dbReference>
<evidence type="ECO:0000313" key="7">
    <source>
        <dbReference type="Proteomes" id="UP001373496"/>
    </source>
</evidence>
<reference evidence="6 7" key="1">
    <citation type="submission" date="2024-03" db="EMBL/GenBank/DDBJ databases">
        <title>Draft genome sequence of Klenkia terrae.</title>
        <authorList>
            <person name="Duangmal K."/>
            <person name="Chantavorakit T."/>
        </authorList>
    </citation>
    <scope>NUCLEOTIDE SEQUENCE [LARGE SCALE GENOMIC DNA]</scope>
    <source>
        <strain evidence="6 7">JCM 17786</strain>
    </source>
</reference>
<protein>
    <submittedName>
        <fullName evidence="6">Aminotransferase class III-fold pyridoxal phosphate-dependent enzyme</fullName>
    </submittedName>
</protein>
<keyword evidence="2 6" id="KW-0032">Aminotransferase</keyword>
<comment type="cofactor">
    <cofactor evidence="1">
        <name>pyridoxal 5'-phosphate</name>
        <dbReference type="ChEBI" id="CHEBI:597326"/>
    </cofactor>
</comment>
<dbReference type="Gene3D" id="3.90.1150.10">
    <property type="entry name" value="Aspartate Aminotransferase, domain 1"/>
    <property type="match status" value="1"/>
</dbReference>
<accession>A0ABU8ECD0</accession>
<gene>
    <name evidence="6" type="ORF">UXQ13_22640</name>
</gene>
<evidence type="ECO:0000313" key="6">
    <source>
        <dbReference type="EMBL" id="MEI4281288.1"/>
    </source>
</evidence>
<dbReference type="InterPro" id="IPR036291">
    <property type="entry name" value="NAD(P)-bd_dom_sf"/>
</dbReference>
<dbReference type="CDD" id="cd00610">
    <property type="entry name" value="OAT_like"/>
    <property type="match status" value="1"/>
</dbReference>
<dbReference type="PANTHER" id="PTHR11986:SF79">
    <property type="entry name" value="ACETYLORNITHINE AMINOTRANSFERASE, MITOCHONDRIAL"/>
    <property type="match status" value="1"/>
</dbReference>